<feature type="transmembrane region" description="Helical" evidence="9">
    <location>
        <begin position="26"/>
        <end position="46"/>
    </location>
</feature>
<evidence type="ECO:0000256" key="1">
    <source>
        <dbReference type="ARBA" id="ARBA00004127"/>
    </source>
</evidence>
<dbReference type="GO" id="GO:0005886">
    <property type="term" value="C:plasma membrane"/>
    <property type="evidence" value="ECO:0007669"/>
    <property type="project" value="TreeGrafter"/>
</dbReference>
<dbReference type="InterPro" id="IPR000301">
    <property type="entry name" value="Tetraspanin_animals"/>
</dbReference>
<keyword evidence="11" id="KW-1185">Reference proteome</keyword>
<comment type="function">
    <text evidence="8">Structural component of specialized membrane microdomains known as tetraspanin-enriched microdomains (TERMs), which act as platforms for receptor clustering and signaling. Participates thereby in diverse biological functions such as cell signal transduction, adhesion, migration and protein trafficking. Regulates neuronal differentiation in response to NGF by facilitating NGF-mediated activation of NTRK1/TRKA receptor tyrosine kinase and subsequent downstream signaling pathways. Plays a role in the inhibition of TNFalpha-induced apoptosis. Mechanistically, inhibits the NF-kappa-B signaling pathway by blocking phosphorylation of CHUK. Also promotes the stability of the thiamine transporter 1/SLC19A2 in intestinal epithelial cells leading to an increase of thiamine uptake process.</text>
</comment>
<dbReference type="Proteomes" id="UP000265000">
    <property type="component" value="Unplaced"/>
</dbReference>
<dbReference type="PANTHER" id="PTHR19282">
    <property type="entry name" value="TETRASPANIN"/>
    <property type="match status" value="1"/>
</dbReference>
<evidence type="ECO:0000313" key="11">
    <source>
        <dbReference type="Proteomes" id="UP000265000"/>
    </source>
</evidence>
<dbReference type="GO" id="GO:0012505">
    <property type="term" value="C:endomembrane system"/>
    <property type="evidence" value="ECO:0007669"/>
    <property type="project" value="UniProtKB-SubCell"/>
</dbReference>
<keyword evidence="3 9" id="KW-0812">Transmembrane</keyword>
<reference evidence="10" key="1">
    <citation type="submission" date="2025-08" db="UniProtKB">
        <authorList>
            <consortium name="Ensembl"/>
        </authorList>
    </citation>
    <scope>IDENTIFICATION</scope>
</reference>
<evidence type="ECO:0000256" key="2">
    <source>
        <dbReference type="ARBA" id="ARBA00006840"/>
    </source>
</evidence>
<accession>A0A3Q2QPH9</accession>
<protein>
    <recommendedName>
        <fullName evidence="9">Tetraspanin</fullName>
    </recommendedName>
</protein>
<comment type="subcellular location">
    <subcellularLocation>
        <location evidence="1">Endomembrane system</location>
        <topology evidence="1">Multi-pass membrane protein</topology>
    </subcellularLocation>
    <subcellularLocation>
        <location evidence="9">Membrane</location>
        <topology evidence="9">Multi-pass membrane protein</topology>
    </subcellularLocation>
</comment>
<comment type="similarity">
    <text evidence="2 9">Belongs to the tetraspanin (TM4SF) family.</text>
</comment>
<dbReference type="GeneTree" id="ENSGT00940000158851"/>
<keyword evidence="5 9" id="KW-0472">Membrane</keyword>
<dbReference type="STRING" id="8078.ENSFHEP00000029289"/>
<dbReference type="Pfam" id="PF00335">
    <property type="entry name" value="Tetraspanin"/>
    <property type="match status" value="1"/>
</dbReference>
<dbReference type="InterPro" id="IPR008952">
    <property type="entry name" value="Tetraspanin_EC2_sf"/>
</dbReference>
<dbReference type="PANTHER" id="PTHR19282:SF216">
    <property type="entry name" value="TETRASPANIN-1"/>
    <property type="match status" value="1"/>
</dbReference>
<evidence type="ECO:0000256" key="5">
    <source>
        <dbReference type="ARBA" id="ARBA00023136"/>
    </source>
</evidence>
<evidence type="ECO:0000256" key="4">
    <source>
        <dbReference type="ARBA" id="ARBA00022989"/>
    </source>
</evidence>
<comment type="subunit">
    <text evidence="7">Interacts with SLC19A2. Interacts with NTRK1/TRKA.</text>
</comment>
<sequence>MGIWVTVDADPIIHLLGPFSSHFLEFIHIGLFCIAMGATLLLLALLGSCGAHTQSKCLLLTVTFILMKQIADAALQTLLHEHIVRAWAIPALQNGYGTDPMVTGIWNTTMTEFQCCGFSNYTDFMGPELEEQNRTGLPSSCCSINMDPCSSIEAARLPVQGCFDPILKNLKEHTNVAGGVAAGVGLLEVKYKHKGSASTCHSIYTHTYTYNSFVC</sequence>
<organism evidence="10 11">
    <name type="scientific">Fundulus heteroclitus</name>
    <name type="common">Killifish</name>
    <name type="synonym">Mummichog</name>
    <dbReference type="NCBI Taxonomy" id="8078"/>
    <lineage>
        <taxon>Eukaryota</taxon>
        <taxon>Metazoa</taxon>
        <taxon>Chordata</taxon>
        <taxon>Craniata</taxon>
        <taxon>Vertebrata</taxon>
        <taxon>Euteleostomi</taxon>
        <taxon>Actinopterygii</taxon>
        <taxon>Neopterygii</taxon>
        <taxon>Teleostei</taxon>
        <taxon>Neoteleostei</taxon>
        <taxon>Acanthomorphata</taxon>
        <taxon>Ovalentaria</taxon>
        <taxon>Atherinomorphae</taxon>
        <taxon>Cyprinodontiformes</taxon>
        <taxon>Fundulidae</taxon>
        <taxon>Fundulus</taxon>
    </lineage>
</organism>
<dbReference type="Ensembl" id="ENSFHET00000019702.1">
    <property type="protein sequence ID" value="ENSFHEP00000029289.1"/>
    <property type="gene ID" value="ENSFHEG00000013911.1"/>
</dbReference>
<dbReference type="AlphaFoldDB" id="A0A3Q2QPH9"/>
<dbReference type="SUPFAM" id="SSF48652">
    <property type="entry name" value="Tetraspanin"/>
    <property type="match status" value="1"/>
</dbReference>
<dbReference type="InterPro" id="IPR018499">
    <property type="entry name" value="Tetraspanin/Peripherin"/>
</dbReference>
<evidence type="ECO:0000256" key="8">
    <source>
        <dbReference type="ARBA" id="ARBA00054958"/>
    </source>
</evidence>
<comment type="caution">
    <text evidence="9">Lacks conserved residue(s) required for the propagation of feature annotation.</text>
</comment>
<proteinExistence type="inferred from homology"/>
<name>A0A3Q2QPH9_FUNHE</name>
<evidence type="ECO:0000256" key="3">
    <source>
        <dbReference type="ARBA" id="ARBA00022692"/>
    </source>
</evidence>
<reference evidence="10" key="2">
    <citation type="submission" date="2025-09" db="UniProtKB">
        <authorList>
            <consortium name="Ensembl"/>
        </authorList>
    </citation>
    <scope>IDENTIFICATION</scope>
</reference>
<keyword evidence="4 9" id="KW-1133">Transmembrane helix</keyword>
<evidence type="ECO:0000313" key="10">
    <source>
        <dbReference type="Ensembl" id="ENSFHEP00000029289.1"/>
    </source>
</evidence>
<dbReference type="Gene3D" id="1.10.1450.10">
    <property type="entry name" value="Tetraspanin"/>
    <property type="match status" value="1"/>
</dbReference>
<evidence type="ECO:0000256" key="6">
    <source>
        <dbReference type="ARBA" id="ARBA00023180"/>
    </source>
</evidence>
<dbReference type="PIRSF" id="PIRSF002419">
    <property type="entry name" value="Tetraspanin"/>
    <property type="match status" value="1"/>
</dbReference>
<evidence type="ECO:0000256" key="9">
    <source>
        <dbReference type="RuleBase" id="RU361218"/>
    </source>
</evidence>
<keyword evidence="6" id="KW-0325">Glycoprotein</keyword>
<evidence type="ECO:0000256" key="7">
    <source>
        <dbReference type="ARBA" id="ARBA00046464"/>
    </source>
</evidence>